<dbReference type="Pfam" id="PF19534">
    <property type="entry name" value="DUF6059"/>
    <property type="match status" value="1"/>
</dbReference>
<feature type="region of interest" description="Disordered" evidence="1">
    <location>
        <begin position="32"/>
        <end position="91"/>
    </location>
</feature>
<feature type="compositionally biased region" description="Pro residues" evidence="1">
    <location>
        <begin position="33"/>
        <end position="55"/>
    </location>
</feature>
<gene>
    <name evidence="2" type="ORF">ACFW6T_30340</name>
</gene>
<comment type="caution">
    <text evidence="2">The sequence shown here is derived from an EMBL/GenBank/DDBJ whole genome shotgun (WGS) entry which is preliminary data.</text>
</comment>
<dbReference type="EMBL" id="JBHYPX010000083">
    <property type="protein sequence ID" value="MFE1356285.1"/>
    <property type="molecule type" value="Genomic_DNA"/>
</dbReference>
<dbReference type="Proteomes" id="UP001599542">
    <property type="component" value="Unassembled WGS sequence"/>
</dbReference>
<organism evidence="2 3">
    <name type="scientific">Kitasatospora phosalacinea</name>
    <dbReference type="NCBI Taxonomy" id="2065"/>
    <lineage>
        <taxon>Bacteria</taxon>
        <taxon>Bacillati</taxon>
        <taxon>Actinomycetota</taxon>
        <taxon>Actinomycetes</taxon>
        <taxon>Kitasatosporales</taxon>
        <taxon>Streptomycetaceae</taxon>
        <taxon>Kitasatospora</taxon>
    </lineage>
</organism>
<dbReference type="RefSeq" id="WP_380330455.1">
    <property type="nucleotide sequence ID" value="NZ_JBHYPW010000068.1"/>
</dbReference>
<evidence type="ECO:0000313" key="3">
    <source>
        <dbReference type="Proteomes" id="UP001599542"/>
    </source>
</evidence>
<evidence type="ECO:0000313" key="2">
    <source>
        <dbReference type="EMBL" id="MFE1356285.1"/>
    </source>
</evidence>
<keyword evidence="3" id="KW-1185">Reference proteome</keyword>
<sequence length="91" mass="9919">MSVYRPCRVLVGRMCGGLWQGLIGLAGLWIHFPHPPGPPEPPEPPGPTDGGPPPGHPERLCPGREMSPAEEALWRQLGEPTPGRPARHRLR</sequence>
<protein>
    <submittedName>
        <fullName evidence="2">DUF6059 family protein</fullName>
    </submittedName>
</protein>
<evidence type="ECO:0000256" key="1">
    <source>
        <dbReference type="SAM" id="MobiDB-lite"/>
    </source>
</evidence>
<accession>A0ABW6GUB3</accession>
<proteinExistence type="predicted"/>
<dbReference type="InterPro" id="IPR045701">
    <property type="entry name" value="DUF6059"/>
</dbReference>
<reference evidence="2 3" key="1">
    <citation type="submission" date="2024-09" db="EMBL/GenBank/DDBJ databases">
        <title>The Natural Products Discovery Center: Release of the First 8490 Sequenced Strains for Exploring Actinobacteria Biosynthetic Diversity.</title>
        <authorList>
            <person name="Kalkreuter E."/>
            <person name="Kautsar S.A."/>
            <person name="Yang D."/>
            <person name="Bader C.D."/>
            <person name="Teijaro C.N."/>
            <person name="Fluegel L."/>
            <person name="Davis C.M."/>
            <person name="Simpson J.R."/>
            <person name="Lauterbach L."/>
            <person name="Steele A.D."/>
            <person name="Gui C."/>
            <person name="Meng S."/>
            <person name="Li G."/>
            <person name="Viehrig K."/>
            <person name="Ye F."/>
            <person name="Su P."/>
            <person name="Kiefer A.F."/>
            <person name="Nichols A."/>
            <person name="Cepeda A.J."/>
            <person name="Yan W."/>
            <person name="Fan B."/>
            <person name="Jiang Y."/>
            <person name="Adhikari A."/>
            <person name="Zheng C.-J."/>
            <person name="Schuster L."/>
            <person name="Cowan T.M."/>
            <person name="Smanski M.J."/>
            <person name="Chevrette M.G."/>
            <person name="De Carvalho L.P.S."/>
            <person name="Shen B."/>
        </authorList>
    </citation>
    <scope>NUCLEOTIDE SEQUENCE [LARGE SCALE GENOMIC DNA]</scope>
    <source>
        <strain evidence="2 3">NPDC058753</strain>
    </source>
</reference>
<name>A0ABW6GUB3_9ACTN</name>